<comment type="function">
    <text evidence="2">One of several proteins that assist in the late maturation steps of the functional core of the 30S ribosomal subunit. Associates with free 30S ribosomal subunits (but not with 30S subunits that are part of 70S ribosomes or polysomes). Required for efficient processing of 16S rRNA. May interact with the 5'-terminal helix region of 16S rRNA.</text>
</comment>
<accession>A0A084U2Z2</accession>
<comment type="similarity">
    <text evidence="2">Belongs to the RbfA family.</text>
</comment>
<name>A0A084U2Z2_MALIO</name>
<dbReference type="InterPro" id="IPR000238">
    <property type="entry name" value="RbfA"/>
</dbReference>
<dbReference type="Proteomes" id="UP000028523">
    <property type="component" value="Unassembled WGS sequence"/>
</dbReference>
<comment type="subunit">
    <text evidence="2">Monomer. Binds 30S ribosomal subunits, but not 50S ribosomal subunits or 70S ribosomes.</text>
</comment>
<dbReference type="RefSeq" id="WP_004024728.1">
    <property type="nucleotide sequence ID" value="NZ_AWQU01000086.1"/>
</dbReference>
<dbReference type="GeneID" id="96866940"/>
<dbReference type="PANTHER" id="PTHR33515">
    <property type="entry name" value="RIBOSOME-BINDING FACTOR A, CHLOROPLASTIC-RELATED"/>
    <property type="match status" value="1"/>
</dbReference>
<evidence type="ECO:0000256" key="2">
    <source>
        <dbReference type="HAMAP-Rule" id="MF_00003"/>
    </source>
</evidence>
<comment type="subcellular location">
    <subcellularLocation>
        <location evidence="2">Cytoplasm</location>
    </subcellularLocation>
</comment>
<dbReference type="EMBL" id="AWQU01000086">
    <property type="protein sequence ID" value="KFB07328.1"/>
    <property type="molecule type" value="Genomic_DNA"/>
</dbReference>
<dbReference type="Pfam" id="PF02033">
    <property type="entry name" value="RBFA"/>
    <property type="match status" value="1"/>
</dbReference>
<comment type="caution">
    <text evidence="3">The sequence shown here is derived from an EMBL/GenBank/DDBJ whole genome shotgun (WGS) entry which is preliminary data.</text>
</comment>
<dbReference type="PROSITE" id="PS01319">
    <property type="entry name" value="RBFA"/>
    <property type="match status" value="1"/>
</dbReference>
<proteinExistence type="inferred from homology"/>
<dbReference type="PANTHER" id="PTHR33515:SF1">
    <property type="entry name" value="RIBOSOME-BINDING FACTOR A, CHLOROPLASTIC-RELATED"/>
    <property type="match status" value="1"/>
</dbReference>
<gene>
    <name evidence="2 3" type="primary">rbfA</name>
    <name evidence="3" type="ORF">P271_160</name>
</gene>
<dbReference type="AlphaFoldDB" id="A0A084U2Z2"/>
<dbReference type="InterPro" id="IPR020053">
    <property type="entry name" value="Ribosome-bd_factorA_CS"/>
</dbReference>
<keyword evidence="4" id="KW-1185">Reference proteome</keyword>
<dbReference type="Gene3D" id="3.30.300.20">
    <property type="match status" value="1"/>
</dbReference>
<dbReference type="GO" id="GO:0043024">
    <property type="term" value="F:ribosomal small subunit binding"/>
    <property type="evidence" value="ECO:0007669"/>
    <property type="project" value="TreeGrafter"/>
</dbReference>
<dbReference type="GO" id="GO:0030490">
    <property type="term" value="P:maturation of SSU-rRNA"/>
    <property type="evidence" value="ECO:0007669"/>
    <property type="project" value="UniProtKB-UniRule"/>
</dbReference>
<evidence type="ECO:0000313" key="4">
    <source>
        <dbReference type="Proteomes" id="UP000028523"/>
    </source>
</evidence>
<keyword evidence="1 2" id="KW-0690">Ribosome biogenesis</keyword>
<dbReference type="InterPro" id="IPR023799">
    <property type="entry name" value="RbfA_dom_sf"/>
</dbReference>
<sequence>MNSKTIKIERLESQIKEIINETIVREIYDDLIKKATIVDVRLTNDKSIAKIYISCYPKELTDAVLKKITSATGFFRKMLSMQLTLRKVPNLIFVKDNASENYEIIEDILRKIKEQ</sequence>
<dbReference type="InterPro" id="IPR015946">
    <property type="entry name" value="KH_dom-like_a/b"/>
</dbReference>
<dbReference type="SUPFAM" id="SSF89919">
    <property type="entry name" value="Ribosome-binding factor A, RbfA"/>
    <property type="match status" value="1"/>
</dbReference>
<keyword evidence="2" id="KW-0963">Cytoplasm</keyword>
<organism evidence="3 4">
    <name type="scientific">Malacoplasma iowae DK-CPA</name>
    <dbReference type="NCBI Taxonomy" id="1394179"/>
    <lineage>
        <taxon>Bacteria</taxon>
        <taxon>Bacillati</taxon>
        <taxon>Mycoplasmatota</taxon>
        <taxon>Mycoplasmoidales</taxon>
        <taxon>Mycoplasmoidaceae</taxon>
        <taxon>Malacoplasma</taxon>
    </lineage>
</organism>
<dbReference type="NCBIfam" id="TIGR00082">
    <property type="entry name" value="rbfA"/>
    <property type="match status" value="1"/>
</dbReference>
<reference evidence="3 4" key="1">
    <citation type="journal article" date="2014" name="PLoS ONE">
        <title>Reduction of Hydrogen Peroxide Accumulation and Toxicity by a Catalase from Mycoplasma iowae.</title>
        <authorList>
            <person name="Pritchard R.E."/>
            <person name="Prassinos A.J."/>
            <person name="Osborne J.D."/>
            <person name="Raviv Z."/>
            <person name="Balish M.F."/>
        </authorList>
    </citation>
    <scope>NUCLEOTIDE SEQUENCE [LARGE SCALE GENOMIC DNA]</scope>
    <source>
        <strain evidence="3 4">DK-CPA</strain>
    </source>
</reference>
<evidence type="ECO:0000256" key="1">
    <source>
        <dbReference type="ARBA" id="ARBA00022517"/>
    </source>
</evidence>
<dbReference type="GO" id="GO:0005829">
    <property type="term" value="C:cytosol"/>
    <property type="evidence" value="ECO:0007669"/>
    <property type="project" value="TreeGrafter"/>
</dbReference>
<dbReference type="HAMAP" id="MF_00003">
    <property type="entry name" value="RbfA"/>
    <property type="match status" value="1"/>
</dbReference>
<protein>
    <recommendedName>
        <fullName evidence="2">Ribosome-binding factor A</fullName>
    </recommendedName>
</protein>
<evidence type="ECO:0000313" key="3">
    <source>
        <dbReference type="EMBL" id="KFB07328.1"/>
    </source>
</evidence>